<name>A0A1Y6CQB5_9BACT</name>
<reference evidence="2" key="1">
    <citation type="submission" date="2017-04" db="EMBL/GenBank/DDBJ databases">
        <authorList>
            <person name="Varghese N."/>
            <person name="Submissions S."/>
        </authorList>
    </citation>
    <scope>NUCLEOTIDE SEQUENCE [LARGE SCALE GENOMIC DNA]</scope>
    <source>
        <strain evidence="2">RKEM611</strain>
    </source>
</reference>
<dbReference type="STRING" id="1513793.SAMN06296036_12486"/>
<accession>A0A1Y6CQB5</accession>
<protein>
    <submittedName>
        <fullName evidence="1">Uncharacterized protein</fullName>
    </submittedName>
</protein>
<dbReference type="EMBL" id="FWZT01000024">
    <property type="protein sequence ID" value="SMF68993.1"/>
    <property type="molecule type" value="Genomic_DNA"/>
</dbReference>
<sequence length="196" mass="21829">MKTNTFNSYINQPLQNRLYQISKSFSGVLSGNHINNLANLVLDQKKRVIGYIGNSPLDELKEGRFVDIVQRPSSTGSLLEPFLYGLKLDSSLITQTTLVQEIPRSFGRTSLNQPTSHYGQSLILGDAESTLFQLSDLYSLMAYQVSNPDGDTIPEISLHKGQITKQSVGFKMSLGVSFLTIEAMQEFIRPGVEAHW</sequence>
<dbReference type="RefSeq" id="WP_132323943.1">
    <property type="nucleotide sequence ID" value="NZ_FWZT01000024.1"/>
</dbReference>
<dbReference type="InterPro" id="IPR012338">
    <property type="entry name" value="Beta-lactam/transpept-like"/>
</dbReference>
<evidence type="ECO:0000313" key="2">
    <source>
        <dbReference type="Proteomes" id="UP000192907"/>
    </source>
</evidence>
<dbReference type="OrthoDB" id="5287259at2"/>
<evidence type="ECO:0000313" key="1">
    <source>
        <dbReference type="EMBL" id="SMF68993.1"/>
    </source>
</evidence>
<dbReference type="AlphaFoldDB" id="A0A1Y6CQB5"/>
<keyword evidence="2" id="KW-1185">Reference proteome</keyword>
<proteinExistence type="predicted"/>
<dbReference type="SUPFAM" id="SSF56601">
    <property type="entry name" value="beta-lactamase/transpeptidase-like"/>
    <property type="match status" value="1"/>
</dbReference>
<dbReference type="Proteomes" id="UP000192907">
    <property type="component" value="Unassembled WGS sequence"/>
</dbReference>
<organism evidence="1 2">
    <name type="scientific">Pseudobacteriovorax antillogorgiicola</name>
    <dbReference type="NCBI Taxonomy" id="1513793"/>
    <lineage>
        <taxon>Bacteria</taxon>
        <taxon>Pseudomonadati</taxon>
        <taxon>Bdellovibrionota</taxon>
        <taxon>Oligoflexia</taxon>
        <taxon>Oligoflexales</taxon>
        <taxon>Pseudobacteriovoracaceae</taxon>
        <taxon>Pseudobacteriovorax</taxon>
    </lineage>
</organism>
<gene>
    <name evidence="1" type="ORF">SAMN06296036_12486</name>
</gene>